<keyword evidence="4 6" id="KW-1133">Transmembrane helix</keyword>
<evidence type="ECO:0000256" key="5">
    <source>
        <dbReference type="ARBA" id="ARBA00023136"/>
    </source>
</evidence>
<dbReference type="Ensembl" id="ENSAMXT00005046186.1">
    <property type="protein sequence ID" value="ENSAMXP00005042455.1"/>
    <property type="gene ID" value="ENSAMXG00005019832.1"/>
</dbReference>
<dbReference type="OMA" id="QNRLALW"/>
<sequence>MLGFKEGLCALPAFLVVWSSSTFIVNYVIALYRGDIDLIFPYISDTGDKPPESCIFGFMSTITAFAGCATTYARYKFVERLNEKTGGVPRALNIAAFVCALVSCLGMCIVATFQETSQRVVHDIGALLFFLFGVIYIILQTIISHKAHPFGASKTVCCIRTCFACVSIMAVFPTIVCALLVKSTKLHWQREDEDYTLHLVSAVSEWLGAFSFVFFFYTYIREFKQFTLKVHVDLQEFT</sequence>
<dbReference type="EMBL" id="JAICCE010000002">
    <property type="protein sequence ID" value="KAG9280677.1"/>
    <property type="molecule type" value="Genomic_DNA"/>
</dbReference>
<evidence type="ECO:0000313" key="11">
    <source>
        <dbReference type="Proteomes" id="UP000752171"/>
    </source>
</evidence>
<dbReference type="KEGG" id="amex:103031535"/>
<dbReference type="GO" id="GO:0010506">
    <property type="term" value="P:regulation of autophagy"/>
    <property type="evidence" value="ECO:0007669"/>
    <property type="project" value="TreeGrafter"/>
</dbReference>
<evidence type="ECO:0000256" key="4">
    <source>
        <dbReference type="ARBA" id="ARBA00022989"/>
    </source>
</evidence>
<dbReference type="GO" id="GO:0012505">
    <property type="term" value="C:endomembrane system"/>
    <property type="evidence" value="ECO:0007669"/>
    <property type="project" value="UniProtKB-SubCell"/>
</dbReference>
<feature type="transmembrane region" description="Helical" evidence="6">
    <location>
        <begin position="54"/>
        <end position="73"/>
    </location>
</feature>
<dbReference type="Proteomes" id="UP000752171">
    <property type="component" value="Unassembled WGS sequence"/>
</dbReference>
<evidence type="ECO:0000256" key="3">
    <source>
        <dbReference type="ARBA" id="ARBA00022692"/>
    </source>
</evidence>
<reference evidence="8 11" key="1">
    <citation type="submission" date="2021-07" db="EMBL/GenBank/DDBJ databases">
        <authorList>
            <person name="Imarazene B."/>
            <person name="Zahm M."/>
            <person name="Klopp C."/>
            <person name="Cabau C."/>
            <person name="Beille S."/>
            <person name="Jouanno E."/>
            <person name="Castinel A."/>
            <person name="Lluch J."/>
            <person name="Gil L."/>
            <person name="Kuchtly C."/>
            <person name="Lopez Roques C."/>
            <person name="Donnadieu C."/>
            <person name="Parrinello H."/>
            <person name="Journot L."/>
            <person name="Du K."/>
            <person name="Schartl M."/>
            <person name="Retaux S."/>
            <person name="Guiguen Y."/>
        </authorList>
    </citation>
    <scope>NUCLEOTIDE SEQUENCE [LARGE SCALE GENOMIC DNA]</scope>
    <source>
        <strain evidence="8">Pach_M1</strain>
        <tissue evidence="8">Testis</tissue>
    </source>
</reference>
<feature type="transmembrane region" description="Helical" evidence="6">
    <location>
        <begin position="201"/>
        <end position="220"/>
    </location>
</feature>
<dbReference type="Pfam" id="PF10277">
    <property type="entry name" value="Frag1"/>
    <property type="match status" value="1"/>
</dbReference>
<dbReference type="GeneID" id="103031535"/>
<gene>
    <name evidence="9" type="primary">dram1</name>
    <name evidence="8" type="synonym">DRAM1</name>
    <name evidence="8" type="ORF">AMEX_G3417</name>
</gene>
<dbReference type="InterPro" id="IPR019402">
    <property type="entry name" value="CWH43_N"/>
</dbReference>
<dbReference type="GO" id="GO:0005764">
    <property type="term" value="C:lysosome"/>
    <property type="evidence" value="ECO:0007669"/>
    <property type="project" value="TreeGrafter"/>
</dbReference>
<comment type="subcellular location">
    <subcellularLocation>
        <location evidence="1">Endomembrane system</location>
        <topology evidence="1">Multi-pass membrane protein</topology>
    </subcellularLocation>
</comment>
<dbReference type="PANTHER" id="PTHR21324:SF11">
    <property type="entry name" value="DNA DAMAGE-REGULATED AUTOPHAGY MODULATOR PROTEIN 1"/>
    <property type="match status" value="1"/>
</dbReference>
<dbReference type="AlphaFoldDB" id="A0A8B9KXU6"/>
<keyword evidence="3 6" id="KW-0812">Transmembrane</keyword>
<feature type="transmembrane region" description="Helical" evidence="6">
    <location>
        <begin position="94"/>
        <end position="113"/>
    </location>
</feature>
<feature type="transmembrane region" description="Helical" evidence="6">
    <location>
        <begin position="157"/>
        <end position="181"/>
    </location>
</feature>
<dbReference type="PANTHER" id="PTHR21324">
    <property type="entry name" value="FASTING-INDUCIBLE INTEGRAL MEMBRANE PROTEIN TM6P1-RELATED"/>
    <property type="match status" value="1"/>
</dbReference>
<keyword evidence="5 6" id="KW-0472">Membrane</keyword>
<evidence type="ECO:0000256" key="2">
    <source>
        <dbReference type="ARBA" id="ARBA00006565"/>
    </source>
</evidence>
<feature type="transmembrane region" description="Helical" evidence="6">
    <location>
        <begin position="125"/>
        <end position="145"/>
    </location>
</feature>
<proteinExistence type="inferred from homology"/>
<evidence type="ECO:0000313" key="8">
    <source>
        <dbReference type="EMBL" id="KAG9280677.1"/>
    </source>
</evidence>
<accession>A0A8B9KXU6</accession>
<feature type="domain" description="CWH43-like N-terminal" evidence="7">
    <location>
        <begin position="10"/>
        <end position="225"/>
    </location>
</feature>
<protein>
    <submittedName>
        <fullName evidence="8">DNA damage-regulated autophagy modulator protein 1</fullName>
    </submittedName>
</protein>
<dbReference type="OrthoDB" id="191706at2759"/>
<dbReference type="CTD" id="55332"/>
<evidence type="ECO:0000256" key="6">
    <source>
        <dbReference type="SAM" id="Phobius"/>
    </source>
</evidence>
<reference evidence="9" key="2">
    <citation type="submission" date="2025-05" db="UniProtKB">
        <authorList>
            <consortium name="Ensembl"/>
        </authorList>
    </citation>
    <scope>IDENTIFICATION</scope>
</reference>
<evidence type="ECO:0000313" key="10">
    <source>
        <dbReference type="Proteomes" id="UP000694621"/>
    </source>
</evidence>
<name>A0A8B9KXU6_ASTMX</name>
<organism evidence="9 10">
    <name type="scientific">Astyanax mexicanus</name>
    <name type="common">Blind cave fish</name>
    <name type="synonym">Astyanax fasciatus mexicanus</name>
    <dbReference type="NCBI Taxonomy" id="7994"/>
    <lineage>
        <taxon>Eukaryota</taxon>
        <taxon>Metazoa</taxon>
        <taxon>Chordata</taxon>
        <taxon>Craniata</taxon>
        <taxon>Vertebrata</taxon>
        <taxon>Euteleostomi</taxon>
        <taxon>Actinopterygii</taxon>
        <taxon>Neopterygii</taxon>
        <taxon>Teleostei</taxon>
        <taxon>Ostariophysi</taxon>
        <taxon>Characiformes</taxon>
        <taxon>Characoidei</taxon>
        <taxon>Acestrorhamphidae</taxon>
        <taxon>Acestrorhamphinae</taxon>
        <taxon>Astyanax</taxon>
    </lineage>
</organism>
<dbReference type="InterPro" id="IPR050911">
    <property type="entry name" value="DRAM/TMEM150_Autophagy_Mod"/>
</dbReference>
<evidence type="ECO:0000256" key="1">
    <source>
        <dbReference type="ARBA" id="ARBA00004127"/>
    </source>
</evidence>
<comment type="similarity">
    <text evidence="2">Belongs to the DRAM/TMEM150 family.</text>
</comment>
<evidence type="ECO:0000259" key="7">
    <source>
        <dbReference type="Pfam" id="PF10277"/>
    </source>
</evidence>
<dbReference type="Proteomes" id="UP000694621">
    <property type="component" value="Unplaced"/>
</dbReference>
<evidence type="ECO:0000313" key="9">
    <source>
        <dbReference type="Ensembl" id="ENSAMXP00005042455.1"/>
    </source>
</evidence>
<dbReference type="RefSeq" id="XP_007233756.2">
    <property type="nucleotide sequence ID" value="XM_007233694.4"/>
</dbReference>